<evidence type="ECO:0000256" key="1">
    <source>
        <dbReference type="ARBA" id="ARBA00022737"/>
    </source>
</evidence>
<proteinExistence type="predicted"/>
<dbReference type="GO" id="GO:0003723">
    <property type="term" value="F:RNA binding"/>
    <property type="evidence" value="ECO:0007669"/>
    <property type="project" value="InterPro"/>
</dbReference>
<reference evidence="3" key="1">
    <citation type="journal article" date="2020" name="Nat. Commun.">
        <title>Genome sequence of the cluster root forming white lupin.</title>
        <authorList>
            <person name="Hufnagel B."/>
            <person name="Marques A."/>
            <person name="Soriano A."/>
            <person name="Marques L."/>
            <person name="Divol F."/>
            <person name="Doumas P."/>
            <person name="Sallet E."/>
            <person name="Mancinotti D."/>
            <person name="Carrere S."/>
            <person name="Marande W."/>
            <person name="Arribat S."/>
            <person name="Keller J."/>
            <person name="Huneau C."/>
            <person name="Blein T."/>
            <person name="Aime D."/>
            <person name="Laguerre M."/>
            <person name="Taylor J."/>
            <person name="Schubert V."/>
            <person name="Nelson M."/>
            <person name="Geu-Flores F."/>
            <person name="Crespi M."/>
            <person name="Gallardo-Guerrero K."/>
            <person name="Delaux P.-M."/>
            <person name="Salse J."/>
            <person name="Berges H."/>
            <person name="Guyot R."/>
            <person name="Gouzy J."/>
            <person name="Peret B."/>
        </authorList>
    </citation>
    <scope>NUCLEOTIDE SEQUENCE [LARGE SCALE GENOMIC DNA]</scope>
    <source>
        <strain evidence="3">cv. Amiga</strain>
    </source>
</reference>
<comment type="caution">
    <text evidence="2">The sequence shown here is derived from an EMBL/GenBank/DDBJ whole genome shotgun (WGS) entry which is preliminary data.</text>
</comment>
<dbReference type="Proteomes" id="UP000447434">
    <property type="component" value="Chromosome 5"/>
</dbReference>
<keyword evidence="1" id="KW-0677">Repeat</keyword>
<accession>A0A6A4QGM0</accession>
<keyword evidence="3" id="KW-1185">Reference proteome</keyword>
<dbReference type="OrthoDB" id="768257at2759"/>
<dbReference type="NCBIfam" id="TIGR00756">
    <property type="entry name" value="PPR"/>
    <property type="match status" value="1"/>
</dbReference>
<dbReference type="Pfam" id="PF12854">
    <property type="entry name" value="PPR_1"/>
    <property type="match status" value="1"/>
</dbReference>
<dbReference type="InterPro" id="IPR011990">
    <property type="entry name" value="TPR-like_helical_dom_sf"/>
</dbReference>
<evidence type="ECO:0000313" key="3">
    <source>
        <dbReference type="Proteomes" id="UP000447434"/>
    </source>
</evidence>
<protein>
    <submittedName>
        <fullName evidence="2">Putative pentatricopeptide</fullName>
    </submittedName>
</protein>
<dbReference type="PANTHER" id="PTHR47926">
    <property type="entry name" value="PENTATRICOPEPTIDE REPEAT-CONTAINING PROTEIN"/>
    <property type="match status" value="1"/>
</dbReference>
<dbReference type="Gene3D" id="1.25.40.10">
    <property type="entry name" value="Tetratricopeptide repeat domain"/>
    <property type="match status" value="1"/>
</dbReference>
<dbReference type="InterPro" id="IPR002885">
    <property type="entry name" value="PPR_rpt"/>
</dbReference>
<dbReference type="GO" id="GO:0009451">
    <property type="term" value="P:RNA modification"/>
    <property type="evidence" value="ECO:0007669"/>
    <property type="project" value="InterPro"/>
</dbReference>
<name>A0A6A4QGM0_LUPAL</name>
<evidence type="ECO:0000313" key="2">
    <source>
        <dbReference type="EMBL" id="KAE9612823.1"/>
    </source>
</evidence>
<dbReference type="EMBL" id="WOCE01000005">
    <property type="protein sequence ID" value="KAE9612823.1"/>
    <property type="molecule type" value="Genomic_DNA"/>
</dbReference>
<organism evidence="2 3">
    <name type="scientific">Lupinus albus</name>
    <name type="common">White lupine</name>
    <name type="synonym">Lupinus termis</name>
    <dbReference type="NCBI Taxonomy" id="3870"/>
    <lineage>
        <taxon>Eukaryota</taxon>
        <taxon>Viridiplantae</taxon>
        <taxon>Streptophyta</taxon>
        <taxon>Embryophyta</taxon>
        <taxon>Tracheophyta</taxon>
        <taxon>Spermatophyta</taxon>
        <taxon>Magnoliopsida</taxon>
        <taxon>eudicotyledons</taxon>
        <taxon>Gunneridae</taxon>
        <taxon>Pentapetalae</taxon>
        <taxon>rosids</taxon>
        <taxon>fabids</taxon>
        <taxon>Fabales</taxon>
        <taxon>Fabaceae</taxon>
        <taxon>Papilionoideae</taxon>
        <taxon>50 kb inversion clade</taxon>
        <taxon>genistoids sensu lato</taxon>
        <taxon>core genistoids</taxon>
        <taxon>Genisteae</taxon>
        <taxon>Lupinus</taxon>
    </lineage>
</organism>
<gene>
    <name evidence="2" type="ORF">Lalb_Chr05g0211081</name>
</gene>
<sequence length="62" mass="6989">MVAVWTERQIFRSMHKTHTISPHMVHYGCMVDLLGRAGLLEEASDLLHSMPMNLLLLCGALL</sequence>
<dbReference type="AlphaFoldDB" id="A0A6A4QGM0"/>
<dbReference type="InterPro" id="IPR046960">
    <property type="entry name" value="PPR_At4g14850-like_plant"/>
</dbReference>